<keyword evidence="1" id="KW-1133">Transmembrane helix</keyword>
<reference evidence="2" key="1">
    <citation type="journal article" date="2020" name="Nature">
        <title>Giant virus diversity and host interactions through global metagenomics.</title>
        <authorList>
            <person name="Schulz F."/>
            <person name="Roux S."/>
            <person name="Paez-Espino D."/>
            <person name="Jungbluth S."/>
            <person name="Walsh D.A."/>
            <person name="Denef V.J."/>
            <person name="McMahon K.D."/>
            <person name="Konstantinidis K.T."/>
            <person name="Eloe-Fadrosh E.A."/>
            <person name="Kyrpides N.C."/>
            <person name="Woyke T."/>
        </authorList>
    </citation>
    <scope>NUCLEOTIDE SEQUENCE</scope>
    <source>
        <strain evidence="2">GVMAG-M-3300023184-86</strain>
    </source>
</reference>
<feature type="transmembrane region" description="Helical" evidence="1">
    <location>
        <begin position="54"/>
        <end position="73"/>
    </location>
</feature>
<organism evidence="2">
    <name type="scientific">viral metagenome</name>
    <dbReference type="NCBI Taxonomy" id="1070528"/>
    <lineage>
        <taxon>unclassified sequences</taxon>
        <taxon>metagenomes</taxon>
        <taxon>organismal metagenomes</taxon>
    </lineage>
</organism>
<feature type="transmembrane region" description="Helical" evidence="1">
    <location>
        <begin position="151"/>
        <end position="169"/>
    </location>
</feature>
<accession>A0A6C0IJR6</accession>
<dbReference type="AlphaFoldDB" id="A0A6C0IJR6"/>
<feature type="transmembrane region" description="Helical" evidence="1">
    <location>
        <begin position="79"/>
        <end position="96"/>
    </location>
</feature>
<sequence length="241" mass="27328">MSEGQNQSGWDRMKSFGNKLSSFKNKMNNSSNSQDDSDPAKIPMLSVFTLTEIIFVYSPIFIAFIITSLSFIFQNWKGIIYLAFLIAACLLRDLIYRNGFPDKKGSDLVGNKVCDNIIFSNYGNVSFSSYVFAFTIVYLSIPMFINKSFNPWLFSLLIVYFSLDIYSKYINGCITKVPELFINVLSGGLLSLLVVLLMKYGGSSKYLFFNETQSSKEQCSQPTKQTFKCDVYKDGQLVQTL</sequence>
<keyword evidence="1" id="KW-0812">Transmembrane</keyword>
<proteinExistence type="predicted"/>
<name>A0A6C0IJR6_9ZZZZ</name>
<protein>
    <submittedName>
        <fullName evidence="2">Uncharacterized protein</fullName>
    </submittedName>
</protein>
<evidence type="ECO:0000256" key="1">
    <source>
        <dbReference type="SAM" id="Phobius"/>
    </source>
</evidence>
<dbReference type="EMBL" id="MN740178">
    <property type="protein sequence ID" value="QHT92127.1"/>
    <property type="molecule type" value="Genomic_DNA"/>
</dbReference>
<evidence type="ECO:0000313" key="2">
    <source>
        <dbReference type="EMBL" id="QHT92127.1"/>
    </source>
</evidence>
<feature type="transmembrane region" description="Helical" evidence="1">
    <location>
        <begin position="181"/>
        <end position="200"/>
    </location>
</feature>
<keyword evidence="1" id="KW-0472">Membrane</keyword>
<feature type="transmembrane region" description="Helical" evidence="1">
    <location>
        <begin position="127"/>
        <end position="145"/>
    </location>
</feature>